<dbReference type="SMART" id="SM01361">
    <property type="entry name" value="A2M_recep"/>
    <property type="match status" value="1"/>
</dbReference>
<dbReference type="Gene3D" id="2.60.40.690">
    <property type="entry name" value="Alpha-macroglobulin, receptor-binding domain"/>
    <property type="match status" value="1"/>
</dbReference>
<dbReference type="InterPro" id="IPR008930">
    <property type="entry name" value="Terpenoid_cyclase/PrenylTrfase"/>
</dbReference>
<dbReference type="InterPro" id="IPR009048">
    <property type="entry name" value="A-macroglobulin_rcpt-bd"/>
</dbReference>
<dbReference type="EMBL" id="CAJPEV010002129">
    <property type="protein sequence ID" value="CAG0895775.1"/>
    <property type="molecule type" value="Genomic_DNA"/>
</dbReference>
<keyword evidence="3" id="KW-1185">Reference proteome</keyword>
<evidence type="ECO:0000313" key="2">
    <source>
        <dbReference type="EMBL" id="CAD7249073.1"/>
    </source>
</evidence>
<dbReference type="InterPro" id="IPR036595">
    <property type="entry name" value="A-macroglobulin_rcpt-bd_sf"/>
</dbReference>
<dbReference type="SUPFAM" id="SSF49410">
    <property type="entry name" value="Alpha-macroglobulin receptor domain"/>
    <property type="match status" value="1"/>
</dbReference>
<dbReference type="OrthoDB" id="6348147at2759"/>
<accession>A0A7R8XEZ2</accession>
<gene>
    <name evidence="2" type="ORF">DSTB1V02_LOCUS8874</name>
</gene>
<sequence length="602" mass="66807">MNFVVKGLLLSRHFIFDDKDKYRELSLAYDQRQQKNGCFNPRTVLMSRYQGNLKEGERKENSKRGLSAHLFVCLLESGKPLEGKMIQNALRCLKGDPEPSTYTLALITYAFILAGETELGGTQLDMLLQRATEKDGLLFWNASPGGQSMTLPRFWGFHSSHVEFSSLHTNLVTSNAVDTEIASYGILSLLKLNRQGDSARATSAVRWLVTKMNSNGGFTTIQDSVTALHALTQYASQVGLRDVAMDIHLSSSGWEHAFSLTDESRLVEQTISTPSLPFKFHISSASLTYSVLGAPKSHGMQLNVTEKPNDDNGCYRRTIRACATYYGPTNTSNMALLQVSMISGFKPDENAIKEELLSDNSAVIHWEVEKETGEMAVYLNHLDGKSFCLDVPLLRTVAVKNPKPALIKLFDYFAPEVQDTQVGGETNVRKGRFSSLFKLHLSTLRRVGEDSGGARQHRRVGGFSGVHLPTERDGAVLPSTPHCLPILLPRLHSALFYQEKRDPSPISVFNYKQHSLPIRVIVKESESFKVEGEREKSLCLKEQEAEVVTFDLEFLELGEVNVTILARVDSCHPGVCGPNAILLVSILRLLILLESSSTPGVE</sequence>
<feature type="domain" description="Alpha-macroglobulin receptor-binding" evidence="1">
    <location>
        <begin position="332"/>
        <end position="423"/>
    </location>
</feature>
<dbReference type="EMBL" id="LR901646">
    <property type="protein sequence ID" value="CAD7249073.1"/>
    <property type="molecule type" value="Genomic_DNA"/>
</dbReference>
<dbReference type="GO" id="GO:0005615">
    <property type="term" value="C:extracellular space"/>
    <property type="evidence" value="ECO:0007669"/>
    <property type="project" value="InterPro"/>
</dbReference>
<reference evidence="2" key="1">
    <citation type="submission" date="2020-11" db="EMBL/GenBank/DDBJ databases">
        <authorList>
            <person name="Tran Van P."/>
        </authorList>
    </citation>
    <scope>NUCLEOTIDE SEQUENCE</scope>
</reference>
<evidence type="ECO:0000313" key="3">
    <source>
        <dbReference type="Proteomes" id="UP000677054"/>
    </source>
</evidence>
<name>A0A7R8XEZ2_9CRUS</name>
<protein>
    <recommendedName>
        <fullName evidence="1">Alpha-macroglobulin receptor-binding domain-containing protein</fullName>
    </recommendedName>
</protein>
<dbReference type="PANTHER" id="PTHR11412:SF171">
    <property type="entry name" value="PREGNANCY ZONE PROTEIN-LIKE PROTEIN"/>
    <property type="match status" value="1"/>
</dbReference>
<dbReference type="Pfam" id="PF07677">
    <property type="entry name" value="A2M_recep"/>
    <property type="match status" value="1"/>
</dbReference>
<dbReference type="AlphaFoldDB" id="A0A7R8XEZ2"/>
<dbReference type="InterPro" id="IPR013783">
    <property type="entry name" value="Ig-like_fold"/>
</dbReference>
<dbReference type="PANTHER" id="PTHR11412">
    <property type="entry name" value="MACROGLOBULIN / COMPLEMENT"/>
    <property type="match status" value="1"/>
</dbReference>
<dbReference type="InterPro" id="IPR011626">
    <property type="entry name" value="Alpha-macroglobulin_TED"/>
</dbReference>
<dbReference type="Pfam" id="PF07678">
    <property type="entry name" value="TED_complement"/>
    <property type="match status" value="1"/>
</dbReference>
<dbReference type="SUPFAM" id="SSF48239">
    <property type="entry name" value="Terpenoid cyclases/Protein prenyltransferases"/>
    <property type="match status" value="1"/>
</dbReference>
<dbReference type="Gene3D" id="2.60.40.10">
    <property type="entry name" value="Immunoglobulins"/>
    <property type="match status" value="1"/>
</dbReference>
<dbReference type="Gene3D" id="1.50.10.20">
    <property type="match status" value="1"/>
</dbReference>
<proteinExistence type="predicted"/>
<organism evidence="2">
    <name type="scientific">Darwinula stevensoni</name>
    <dbReference type="NCBI Taxonomy" id="69355"/>
    <lineage>
        <taxon>Eukaryota</taxon>
        <taxon>Metazoa</taxon>
        <taxon>Ecdysozoa</taxon>
        <taxon>Arthropoda</taxon>
        <taxon>Crustacea</taxon>
        <taxon>Oligostraca</taxon>
        <taxon>Ostracoda</taxon>
        <taxon>Podocopa</taxon>
        <taxon>Podocopida</taxon>
        <taxon>Darwinulocopina</taxon>
        <taxon>Darwinuloidea</taxon>
        <taxon>Darwinulidae</taxon>
        <taxon>Darwinula</taxon>
    </lineage>
</organism>
<dbReference type="InterPro" id="IPR050473">
    <property type="entry name" value="A2M/Complement_sys"/>
</dbReference>
<dbReference type="Proteomes" id="UP000677054">
    <property type="component" value="Unassembled WGS sequence"/>
</dbReference>
<evidence type="ECO:0000259" key="1">
    <source>
        <dbReference type="SMART" id="SM01361"/>
    </source>
</evidence>